<keyword evidence="8" id="KW-1185">Reference proteome</keyword>
<dbReference type="InterPro" id="IPR039425">
    <property type="entry name" value="RNA_pol_sigma-70-like"/>
</dbReference>
<dbReference type="PANTHER" id="PTHR43133:SF46">
    <property type="entry name" value="RNA POLYMERASE SIGMA-70 FACTOR ECF SUBFAMILY"/>
    <property type="match status" value="1"/>
</dbReference>
<dbReference type="PANTHER" id="PTHR43133">
    <property type="entry name" value="RNA POLYMERASE ECF-TYPE SIGMA FACTO"/>
    <property type="match status" value="1"/>
</dbReference>
<dbReference type="Pfam" id="PF04542">
    <property type="entry name" value="Sigma70_r2"/>
    <property type="match status" value="1"/>
</dbReference>
<keyword evidence="3" id="KW-0731">Sigma factor</keyword>
<dbReference type="NCBIfam" id="TIGR02937">
    <property type="entry name" value="sigma70-ECF"/>
    <property type="match status" value="1"/>
</dbReference>
<dbReference type="SUPFAM" id="SSF88946">
    <property type="entry name" value="Sigma2 domain of RNA polymerase sigma factors"/>
    <property type="match status" value="1"/>
</dbReference>
<dbReference type="EMBL" id="JAPDNS010000001">
    <property type="protein sequence ID" value="MCW3485002.1"/>
    <property type="molecule type" value="Genomic_DNA"/>
</dbReference>
<evidence type="ECO:0000256" key="1">
    <source>
        <dbReference type="ARBA" id="ARBA00010641"/>
    </source>
</evidence>
<protein>
    <submittedName>
        <fullName evidence="7">RNA polymerase sigma-70 factor</fullName>
    </submittedName>
</protein>
<evidence type="ECO:0000256" key="2">
    <source>
        <dbReference type="ARBA" id="ARBA00023015"/>
    </source>
</evidence>
<dbReference type="Proteomes" id="UP001207742">
    <property type="component" value="Unassembled WGS sequence"/>
</dbReference>
<feature type="domain" description="RNA polymerase sigma-70 region 2" evidence="5">
    <location>
        <begin position="24"/>
        <end position="88"/>
    </location>
</feature>
<name>A0ABT3IM02_9BACT</name>
<evidence type="ECO:0000313" key="7">
    <source>
        <dbReference type="EMBL" id="MCW3485002.1"/>
    </source>
</evidence>
<comment type="caution">
    <text evidence="7">The sequence shown here is derived from an EMBL/GenBank/DDBJ whole genome shotgun (WGS) entry which is preliminary data.</text>
</comment>
<evidence type="ECO:0000313" key="8">
    <source>
        <dbReference type="Proteomes" id="UP001207742"/>
    </source>
</evidence>
<dbReference type="InterPro" id="IPR013324">
    <property type="entry name" value="RNA_pol_sigma_r3/r4-like"/>
</dbReference>
<dbReference type="NCBIfam" id="TIGR02985">
    <property type="entry name" value="Sig70_bacteroi1"/>
    <property type="match status" value="1"/>
</dbReference>
<dbReference type="InterPro" id="IPR036388">
    <property type="entry name" value="WH-like_DNA-bd_sf"/>
</dbReference>
<proteinExistence type="inferred from homology"/>
<dbReference type="InterPro" id="IPR007627">
    <property type="entry name" value="RNA_pol_sigma70_r2"/>
</dbReference>
<organism evidence="7 8">
    <name type="scientific">Chitinophaga nivalis</name>
    <dbReference type="NCBI Taxonomy" id="2991709"/>
    <lineage>
        <taxon>Bacteria</taxon>
        <taxon>Pseudomonadati</taxon>
        <taxon>Bacteroidota</taxon>
        <taxon>Chitinophagia</taxon>
        <taxon>Chitinophagales</taxon>
        <taxon>Chitinophagaceae</taxon>
        <taxon>Chitinophaga</taxon>
    </lineage>
</organism>
<dbReference type="InterPro" id="IPR013325">
    <property type="entry name" value="RNA_pol_sigma_r2"/>
</dbReference>
<evidence type="ECO:0000259" key="5">
    <source>
        <dbReference type="Pfam" id="PF04542"/>
    </source>
</evidence>
<sequence>MAGQYADNSPYGKLKIDEDTFFRLYDAYWMKLYHLAYKYLEDAYEAEGLVQDVFTSLWQRRDELVLEENTAENYLVRAVRYRISRNYNDEIRKAKKLEELSVRLPATENRTEQDLFCRFLKKEIDRLVTTLPDRCRLVYQLSRNEGLNNREIALDLLISEKTVENQLTKALKLLRRGIGKYLAD</sequence>
<evidence type="ECO:0000256" key="4">
    <source>
        <dbReference type="ARBA" id="ARBA00023163"/>
    </source>
</evidence>
<feature type="domain" description="RNA polymerase sigma factor 70 region 4 type 2" evidence="6">
    <location>
        <begin position="122"/>
        <end position="174"/>
    </location>
</feature>
<keyword evidence="2" id="KW-0805">Transcription regulation</keyword>
<dbReference type="Pfam" id="PF08281">
    <property type="entry name" value="Sigma70_r4_2"/>
    <property type="match status" value="1"/>
</dbReference>
<keyword evidence="4" id="KW-0804">Transcription</keyword>
<dbReference type="RefSeq" id="WP_264730951.1">
    <property type="nucleotide sequence ID" value="NZ_JAPDNR010000001.1"/>
</dbReference>
<dbReference type="SUPFAM" id="SSF88659">
    <property type="entry name" value="Sigma3 and sigma4 domains of RNA polymerase sigma factors"/>
    <property type="match status" value="1"/>
</dbReference>
<comment type="similarity">
    <text evidence="1">Belongs to the sigma-70 factor family. ECF subfamily.</text>
</comment>
<accession>A0ABT3IM02</accession>
<dbReference type="InterPro" id="IPR014327">
    <property type="entry name" value="RNA_pol_sigma70_bacteroid"/>
</dbReference>
<dbReference type="InterPro" id="IPR013249">
    <property type="entry name" value="RNA_pol_sigma70_r4_t2"/>
</dbReference>
<dbReference type="Gene3D" id="1.10.10.10">
    <property type="entry name" value="Winged helix-like DNA-binding domain superfamily/Winged helix DNA-binding domain"/>
    <property type="match status" value="1"/>
</dbReference>
<evidence type="ECO:0000256" key="3">
    <source>
        <dbReference type="ARBA" id="ARBA00023082"/>
    </source>
</evidence>
<reference evidence="7 8" key="1">
    <citation type="submission" date="2022-10" db="EMBL/GenBank/DDBJ databases">
        <title>Chitinophaga nivalis PC15 sp. nov., isolated from Pyeongchang county, South Korea.</title>
        <authorList>
            <person name="Trinh H.N."/>
        </authorList>
    </citation>
    <scope>NUCLEOTIDE SEQUENCE [LARGE SCALE GENOMIC DNA]</scope>
    <source>
        <strain evidence="7 8">PC14</strain>
    </source>
</reference>
<dbReference type="InterPro" id="IPR014284">
    <property type="entry name" value="RNA_pol_sigma-70_dom"/>
</dbReference>
<dbReference type="Gene3D" id="1.10.1740.10">
    <property type="match status" value="1"/>
</dbReference>
<gene>
    <name evidence="7" type="ORF">OL497_13920</name>
</gene>
<evidence type="ECO:0000259" key="6">
    <source>
        <dbReference type="Pfam" id="PF08281"/>
    </source>
</evidence>